<proteinExistence type="predicted"/>
<name>A0ACB7XAQ5_9ERIC</name>
<gene>
    <name evidence="1" type="ORF">Vadar_014356</name>
</gene>
<dbReference type="Proteomes" id="UP000828048">
    <property type="component" value="Chromosome 6"/>
</dbReference>
<evidence type="ECO:0000313" key="1">
    <source>
        <dbReference type="EMBL" id="KAH7837479.1"/>
    </source>
</evidence>
<dbReference type="EMBL" id="CM037156">
    <property type="protein sequence ID" value="KAH7837479.1"/>
    <property type="molecule type" value="Genomic_DNA"/>
</dbReference>
<organism evidence="1 2">
    <name type="scientific">Vaccinium darrowii</name>
    <dbReference type="NCBI Taxonomy" id="229202"/>
    <lineage>
        <taxon>Eukaryota</taxon>
        <taxon>Viridiplantae</taxon>
        <taxon>Streptophyta</taxon>
        <taxon>Embryophyta</taxon>
        <taxon>Tracheophyta</taxon>
        <taxon>Spermatophyta</taxon>
        <taxon>Magnoliopsida</taxon>
        <taxon>eudicotyledons</taxon>
        <taxon>Gunneridae</taxon>
        <taxon>Pentapetalae</taxon>
        <taxon>asterids</taxon>
        <taxon>Ericales</taxon>
        <taxon>Ericaceae</taxon>
        <taxon>Vaccinioideae</taxon>
        <taxon>Vaccinieae</taxon>
        <taxon>Vaccinium</taxon>
    </lineage>
</organism>
<keyword evidence="2" id="KW-1185">Reference proteome</keyword>
<protein>
    <submittedName>
        <fullName evidence="1">Uncharacterized protein</fullName>
    </submittedName>
</protein>
<reference evidence="1 2" key="1">
    <citation type="journal article" date="2021" name="Hortic Res">
        <title>High-quality reference genome and annotation aids understanding of berry development for evergreen blueberry (Vaccinium darrowii).</title>
        <authorList>
            <person name="Yu J."/>
            <person name="Hulse-Kemp A.M."/>
            <person name="Babiker E."/>
            <person name="Staton M."/>
        </authorList>
    </citation>
    <scope>NUCLEOTIDE SEQUENCE [LARGE SCALE GENOMIC DNA]</scope>
    <source>
        <strain evidence="2">cv. NJ 8807/NJ 8810</strain>
        <tissue evidence="1">Young leaf</tissue>
    </source>
</reference>
<comment type="caution">
    <text evidence="1">The sequence shown here is derived from an EMBL/GenBank/DDBJ whole genome shotgun (WGS) entry which is preliminary data.</text>
</comment>
<sequence>MLLAESLVQFFPRIPFAMTDKDQVLGIETIALLLEQLGKAFLELEAHNDAAEDNVQWSEIEHYFQHLETTMKKKFEELELKEESTIGKLPKIEHYQPRAVETLRLSILMTILQSDSKKASDPDSNPLPFLITSLMPCAVSKLL</sequence>
<evidence type="ECO:0000313" key="2">
    <source>
        <dbReference type="Proteomes" id="UP000828048"/>
    </source>
</evidence>
<accession>A0ACB7XAQ5</accession>